<evidence type="ECO:0000259" key="1">
    <source>
        <dbReference type="Pfam" id="PF13877"/>
    </source>
</evidence>
<dbReference type="EMBL" id="CAAALY010010620">
    <property type="protein sequence ID" value="VEL11020.1"/>
    <property type="molecule type" value="Genomic_DNA"/>
</dbReference>
<name>A0A448WG83_9PLAT</name>
<accession>A0A448WG83</accession>
<evidence type="ECO:0000313" key="2">
    <source>
        <dbReference type="EMBL" id="VEL11020.1"/>
    </source>
</evidence>
<dbReference type="InterPro" id="IPR025986">
    <property type="entry name" value="RPAP3-like_C"/>
</dbReference>
<dbReference type="Pfam" id="PF13877">
    <property type="entry name" value="RPAP3_C"/>
    <property type="match status" value="1"/>
</dbReference>
<comment type="caution">
    <text evidence="2">The sequence shown here is derived from an EMBL/GenBank/DDBJ whole genome shotgun (WGS) entry which is preliminary data.</text>
</comment>
<sequence>MTTSQFVRIWRHLAQQPDHSSRLHYNRFQLLSSQNPLLFRQIFDSGLGVSLFSELIEALYWSSDQLFSSELFKDGVASLPRKEVFLIIYNILLAIVQSKQVSIALDCLTLSESELLRKLFHVLSTSLSKDPELKSFTEIACKISLDELQTKFTKV</sequence>
<proteinExistence type="predicted"/>
<keyword evidence="3" id="KW-1185">Reference proteome</keyword>
<evidence type="ECO:0000313" key="3">
    <source>
        <dbReference type="Proteomes" id="UP000784294"/>
    </source>
</evidence>
<reference evidence="2" key="1">
    <citation type="submission" date="2018-11" db="EMBL/GenBank/DDBJ databases">
        <authorList>
            <consortium name="Pathogen Informatics"/>
        </authorList>
    </citation>
    <scope>NUCLEOTIDE SEQUENCE</scope>
</reference>
<feature type="domain" description="RNA-polymerase II-associated protein 3-like C-terminal" evidence="1">
    <location>
        <begin position="2"/>
        <end position="110"/>
    </location>
</feature>
<dbReference type="AlphaFoldDB" id="A0A448WG83"/>
<dbReference type="Proteomes" id="UP000784294">
    <property type="component" value="Unassembled WGS sequence"/>
</dbReference>
<protein>
    <recommendedName>
        <fullName evidence="1">RNA-polymerase II-associated protein 3-like C-terminal domain-containing protein</fullName>
    </recommendedName>
</protein>
<organism evidence="2 3">
    <name type="scientific">Protopolystoma xenopodis</name>
    <dbReference type="NCBI Taxonomy" id="117903"/>
    <lineage>
        <taxon>Eukaryota</taxon>
        <taxon>Metazoa</taxon>
        <taxon>Spiralia</taxon>
        <taxon>Lophotrochozoa</taxon>
        <taxon>Platyhelminthes</taxon>
        <taxon>Monogenea</taxon>
        <taxon>Polyopisthocotylea</taxon>
        <taxon>Polystomatidea</taxon>
        <taxon>Polystomatidae</taxon>
        <taxon>Protopolystoma</taxon>
    </lineage>
</organism>
<gene>
    <name evidence="2" type="ORF">PXEA_LOCUS4460</name>
</gene>